<feature type="domain" description="PucR C-terminal helix-turn-helix" evidence="2">
    <location>
        <begin position="335"/>
        <end position="392"/>
    </location>
</feature>
<evidence type="ECO:0000259" key="2">
    <source>
        <dbReference type="Pfam" id="PF13556"/>
    </source>
</evidence>
<gene>
    <name evidence="5" type="ORF">FL583_06440</name>
</gene>
<dbReference type="InterPro" id="IPR025736">
    <property type="entry name" value="PucR_C-HTH_dom"/>
</dbReference>
<comment type="similarity">
    <text evidence="1">Belongs to the CdaR family.</text>
</comment>
<dbReference type="InterPro" id="IPR051448">
    <property type="entry name" value="CdaR-like_regulators"/>
</dbReference>
<dbReference type="AlphaFoldDB" id="A0A545AZT8"/>
<dbReference type="Proteomes" id="UP000317982">
    <property type="component" value="Unassembled WGS sequence"/>
</dbReference>
<sequence length="415" mass="44355">MVATDQAEHVDSSDRSIVTAAARSLLIAVPELTDRLVSEFARREGVILAAEVRRTLSGLCRSGLEAAIATLERPDGDRPDLRVARDIGSLWAARGLPLDSLLRLYRLAGQVLWESLLQAVGPAGAGTLAYQVGGVLRGIDQESTAAASAYRQTEGRLLPRGRAHVASAIDVLLSGRPADAAAVEAAADLLDLPGAGRYVVAVQRPGAPRALAAAYGRTTHGGMRFSWRRGRDTDRVLVLLGDATLDAFETVLRPLAQHAVGIGPCVGRLTEVGKSLRGAELALRTCTDRTTPEIARFDRRLPHALVLAEPDLADDLVREVLGAVLALPTRHREPLLDTLEAWLRCEGSAVATARALYCHRNTVLYRLRRLQELTARSLGRPSDLVDLALALYAVRSAVVGAADAAQPMIERTSGA</sequence>
<proteinExistence type="inferred from homology"/>
<accession>A0A545AZT8</accession>
<dbReference type="PANTHER" id="PTHR33744">
    <property type="entry name" value="CARBOHYDRATE DIACID REGULATOR"/>
    <property type="match status" value="1"/>
</dbReference>
<evidence type="ECO:0000259" key="3">
    <source>
        <dbReference type="Pfam" id="PF14361"/>
    </source>
</evidence>
<reference evidence="5 6" key="1">
    <citation type="submission" date="2019-07" db="EMBL/GenBank/DDBJ databases">
        <title>Cryptosporangium phraense sp. nov., isolated from plant litter.</title>
        <authorList>
            <person name="Suriyachadkun C."/>
        </authorList>
    </citation>
    <scope>NUCLEOTIDE SEQUENCE [LARGE SCALE GENOMIC DNA]</scope>
    <source>
        <strain evidence="5 6">A-T 5661</strain>
    </source>
</reference>
<name>A0A545AZT8_9ACTN</name>
<dbReference type="InterPro" id="IPR042070">
    <property type="entry name" value="PucR_C-HTH_sf"/>
</dbReference>
<dbReference type="Pfam" id="PF17853">
    <property type="entry name" value="GGDEF_2"/>
    <property type="match status" value="1"/>
</dbReference>
<dbReference type="RefSeq" id="WP_142703522.1">
    <property type="nucleotide sequence ID" value="NZ_VIRS01000003.1"/>
</dbReference>
<dbReference type="PANTHER" id="PTHR33744:SF1">
    <property type="entry name" value="DNA-BINDING TRANSCRIPTIONAL ACTIVATOR ADER"/>
    <property type="match status" value="1"/>
</dbReference>
<dbReference type="InterPro" id="IPR041522">
    <property type="entry name" value="CdaR_GGDEF"/>
</dbReference>
<feature type="domain" description="RsbT co-antagonist protein RsbRD N-terminal" evidence="3">
    <location>
        <begin position="30"/>
        <end position="162"/>
    </location>
</feature>
<evidence type="ECO:0000313" key="5">
    <source>
        <dbReference type="EMBL" id="TQS46115.1"/>
    </source>
</evidence>
<evidence type="ECO:0000313" key="6">
    <source>
        <dbReference type="Proteomes" id="UP000317982"/>
    </source>
</evidence>
<comment type="caution">
    <text evidence="5">The sequence shown here is derived from an EMBL/GenBank/DDBJ whole genome shotgun (WGS) entry which is preliminary data.</text>
</comment>
<keyword evidence="6" id="KW-1185">Reference proteome</keyword>
<dbReference type="Gene3D" id="1.10.10.2840">
    <property type="entry name" value="PucR C-terminal helix-turn-helix domain"/>
    <property type="match status" value="1"/>
</dbReference>
<organism evidence="5 6">
    <name type="scientific">Cryptosporangium phraense</name>
    <dbReference type="NCBI Taxonomy" id="2593070"/>
    <lineage>
        <taxon>Bacteria</taxon>
        <taxon>Bacillati</taxon>
        <taxon>Actinomycetota</taxon>
        <taxon>Actinomycetes</taxon>
        <taxon>Cryptosporangiales</taxon>
        <taxon>Cryptosporangiaceae</taxon>
        <taxon>Cryptosporangium</taxon>
    </lineage>
</organism>
<evidence type="ECO:0000259" key="4">
    <source>
        <dbReference type="Pfam" id="PF17853"/>
    </source>
</evidence>
<dbReference type="OrthoDB" id="3196285at2"/>
<dbReference type="EMBL" id="VIRS01000003">
    <property type="protein sequence ID" value="TQS46115.1"/>
    <property type="molecule type" value="Genomic_DNA"/>
</dbReference>
<dbReference type="Pfam" id="PF14361">
    <property type="entry name" value="RsbRD_N"/>
    <property type="match status" value="1"/>
</dbReference>
<dbReference type="Pfam" id="PF13556">
    <property type="entry name" value="HTH_30"/>
    <property type="match status" value="1"/>
</dbReference>
<dbReference type="InterPro" id="IPR025751">
    <property type="entry name" value="RsbRD_N_dom"/>
</dbReference>
<evidence type="ECO:0000256" key="1">
    <source>
        <dbReference type="ARBA" id="ARBA00006754"/>
    </source>
</evidence>
<feature type="domain" description="CdaR GGDEF-like" evidence="4">
    <location>
        <begin position="175"/>
        <end position="285"/>
    </location>
</feature>
<dbReference type="InParanoid" id="A0A545AZT8"/>
<protein>
    <submittedName>
        <fullName evidence="5">PucR family transcriptional regulator</fullName>
    </submittedName>
</protein>